<sequence length="489" mass="55155">MTNTQRFQFITLNDNPRLTSKSCPGSSTVIRMQAMRDFVRKQSLTHNASDESTRMSNTSVLQMNGLKGRFRLNSRPSKGTLAIHKKKANANPAAVESTARLATEECMMTNTSTRTALNPTTWLDGVFDPFDSYELGLEQKSLTLVNYYLQGYRLNLCALNVRQSDFFPSHPDEAGKFHALLYLVAFDYALQGGATNEDLALYQANKAYKLVSQCICDKNFSDATIAAVALIATKEALSGMWEAASRHMQGLEAMVSSRGGLQRIHGLHRRVITWADFCTSSWRNSSPRLQQLLEPSVTDQPSTGDILQIADILRSLGRISNAMSSETNFAAREKLVSDDLYRTEYAIHTLASFHSEPTFPVNGDLQSRIRAFCVSAQLYIYLVIRNIPHQSPLIVRLVKRLKSTLITSAVDRYGKAPERHSADMLLWTIFIGYCSSIHDTERQWFSAQLKPHINVTEGDITMALDERLRSLLWHDEWCEPKYWELVAGY</sequence>
<comment type="caution">
    <text evidence="1">The sequence shown here is derived from an EMBL/GenBank/DDBJ whole genome shotgun (WGS) entry which is preliminary data.</text>
</comment>
<organism evidence="1 2">
    <name type="scientific">Zarea fungicola</name>
    <dbReference type="NCBI Taxonomy" id="93591"/>
    <lineage>
        <taxon>Eukaryota</taxon>
        <taxon>Fungi</taxon>
        <taxon>Dikarya</taxon>
        <taxon>Ascomycota</taxon>
        <taxon>Pezizomycotina</taxon>
        <taxon>Sordariomycetes</taxon>
        <taxon>Hypocreomycetidae</taxon>
        <taxon>Hypocreales</taxon>
        <taxon>Cordycipitaceae</taxon>
        <taxon>Zarea</taxon>
    </lineage>
</organism>
<keyword evidence="2" id="KW-1185">Reference proteome</keyword>
<evidence type="ECO:0000313" key="2">
    <source>
        <dbReference type="Proteomes" id="UP001143910"/>
    </source>
</evidence>
<proteinExistence type="predicted"/>
<reference evidence="1" key="1">
    <citation type="submission" date="2022-08" db="EMBL/GenBank/DDBJ databases">
        <title>Genome Sequence of Lecanicillium fungicola.</title>
        <authorList>
            <person name="Buettner E."/>
        </authorList>
    </citation>
    <scope>NUCLEOTIDE SEQUENCE</scope>
    <source>
        <strain evidence="1">Babe33</strain>
    </source>
</reference>
<protein>
    <submittedName>
        <fullName evidence="1">Uncharacterized protein</fullName>
    </submittedName>
</protein>
<dbReference type="EMBL" id="JANJQO010000357">
    <property type="protein sequence ID" value="KAJ2978629.1"/>
    <property type="molecule type" value="Genomic_DNA"/>
</dbReference>
<name>A0ACC1NHT6_9HYPO</name>
<gene>
    <name evidence="1" type="ORF">NQ176_g3710</name>
</gene>
<evidence type="ECO:0000313" key="1">
    <source>
        <dbReference type="EMBL" id="KAJ2978629.1"/>
    </source>
</evidence>
<dbReference type="Proteomes" id="UP001143910">
    <property type="component" value="Unassembled WGS sequence"/>
</dbReference>
<accession>A0ACC1NHT6</accession>